<dbReference type="EMBL" id="BTRK01000003">
    <property type="protein sequence ID" value="GMR43164.1"/>
    <property type="molecule type" value="Genomic_DNA"/>
</dbReference>
<feature type="domain" description="Centrosomal protein CEP104 Zn finger" evidence="1">
    <location>
        <begin position="6"/>
        <end position="102"/>
    </location>
</feature>
<evidence type="ECO:0000313" key="2">
    <source>
        <dbReference type="EMBL" id="GMR43164.1"/>
    </source>
</evidence>
<feature type="non-terminal residue" evidence="2">
    <location>
        <position position="1"/>
    </location>
</feature>
<dbReference type="Proteomes" id="UP001328107">
    <property type="component" value="Unassembled WGS sequence"/>
</dbReference>
<evidence type="ECO:0000259" key="1">
    <source>
        <dbReference type="Pfam" id="PF21039"/>
    </source>
</evidence>
<gene>
    <name evidence="2" type="ORF">PMAYCL1PPCAC_13359</name>
</gene>
<dbReference type="InterPro" id="IPR048738">
    <property type="entry name" value="CEP104_Znf"/>
</dbReference>
<dbReference type="PANTHER" id="PTHR13371">
    <property type="entry name" value="GLYCINE-, GLUTAMATE-, THIENYLCYCLOHEXYLPIPERIDINE-BINDING PROTEIN"/>
    <property type="match status" value="1"/>
</dbReference>
<dbReference type="Pfam" id="PF21039">
    <property type="entry name" value="CEP104_ZnF"/>
    <property type="match status" value="1"/>
</dbReference>
<comment type="caution">
    <text evidence="2">The sequence shown here is derived from an EMBL/GenBank/DDBJ whole genome shotgun (WGS) entry which is preliminary data.</text>
</comment>
<dbReference type="GO" id="GO:0005929">
    <property type="term" value="C:cilium"/>
    <property type="evidence" value="ECO:0007669"/>
    <property type="project" value="TreeGrafter"/>
</dbReference>
<dbReference type="PANTHER" id="PTHR13371:SF0">
    <property type="entry name" value="CENTROSOMAL PROTEIN OF 104 KDA"/>
    <property type="match status" value="1"/>
</dbReference>
<evidence type="ECO:0000313" key="3">
    <source>
        <dbReference type="Proteomes" id="UP001328107"/>
    </source>
</evidence>
<protein>
    <recommendedName>
        <fullName evidence="1">Centrosomal protein CEP104 Zn finger domain-containing protein</fullName>
    </recommendedName>
</protein>
<accession>A0AAN4ZNK1</accession>
<dbReference type="AlphaFoldDB" id="A0AAN4ZNK1"/>
<sequence>NFAKDYVIENHYSEKCKMMSNCRFCHKVVLISQLTDHYVQRCDFLKDKKVRCSKCGLATEKEDDDDDVEHPLCRRRPPPSGAKWCPLCAVAVKDNKEDWKFHTSSGRGCYNNPRN</sequence>
<feature type="non-terminal residue" evidence="2">
    <location>
        <position position="115"/>
    </location>
</feature>
<keyword evidence="3" id="KW-1185">Reference proteome</keyword>
<reference evidence="3" key="1">
    <citation type="submission" date="2022-10" db="EMBL/GenBank/DDBJ databases">
        <title>Genome assembly of Pristionchus species.</title>
        <authorList>
            <person name="Yoshida K."/>
            <person name="Sommer R.J."/>
        </authorList>
    </citation>
    <scope>NUCLEOTIDE SEQUENCE [LARGE SCALE GENOMIC DNA]</scope>
    <source>
        <strain evidence="3">RS5460</strain>
    </source>
</reference>
<dbReference type="InterPro" id="IPR052607">
    <property type="entry name" value="CEP104-like"/>
</dbReference>
<organism evidence="2 3">
    <name type="scientific">Pristionchus mayeri</name>
    <dbReference type="NCBI Taxonomy" id="1317129"/>
    <lineage>
        <taxon>Eukaryota</taxon>
        <taxon>Metazoa</taxon>
        <taxon>Ecdysozoa</taxon>
        <taxon>Nematoda</taxon>
        <taxon>Chromadorea</taxon>
        <taxon>Rhabditida</taxon>
        <taxon>Rhabditina</taxon>
        <taxon>Diplogasteromorpha</taxon>
        <taxon>Diplogasteroidea</taxon>
        <taxon>Neodiplogasteridae</taxon>
        <taxon>Pristionchus</taxon>
    </lineage>
</organism>
<name>A0AAN4ZNK1_9BILA</name>
<proteinExistence type="predicted"/>